<name>A0A9P9XU58_9HYPO</name>
<feature type="domain" description="Azaphilone pigments biosynthesis cluster protein L N-terminal" evidence="3">
    <location>
        <begin position="2"/>
        <end position="211"/>
    </location>
</feature>
<dbReference type="RefSeq" id="XP_051358677.1">
    <property type="nucleotide sequence ID" value="XM_051510421.1"/>
</dbReference>
<reference evidence="4" key="1">
    <citation type="journal article" date="2021" name="J Fungi (Basel)">
        <title>Genomic and Metabolomic Analyses of the Marine Fungus Emericellopsis cladophorae: Insights into Saltwater Adaptability Mechanisms and Its Biosynthetic Potential.</title>
        <authorList>
            <person name="Goncalves M.F.M."/>
            <person name="Hilario S."/>
            <person name="Van de Peer Y."/>
            <person name="Esteves A.C."/>
            <person name="Alves A."/>
        </authorList>
    </citation>
    <scope>NUCLEOTIDE SEQUENCE</scope>
    <source>
        <strain evidence="4">MUM 19.33</strain>
    </source>
</reference>
<reference evidence="4" key="2">
    <citation type="submission" date="2022-07" db="EMBL/GenBank/DDBJ databases">
        <authorList>
            <person name="Goncalves M.F.M."/>
            <person name="Hilario S."/>
            <person name="Van De Peer Y."/>
            <person name="Esteves A.C."/>
            <person name="Alves A."/>
        </authorList>
    </citation>
    <scope>NUCLEOTIDE SEQUENCE</scope>
    <source>
        <strain evidence="4">MUM 19.33</strain>
    </source>
</reference>
<keyword evidence="5" id="KW-1185">Reference proteome</keyword>
<feature type="coiled-coil region" evidence="1">
    <location>
        <begin position="39"/>
        <end position="94"/>
    </location>
</feature>
<evidence type="ECO:0000313" key="5">
    <source>
        <dbReference type="Proteomes" id="UP001055219"/>
    </source>
</evidence>
<dbReference type="EMBL" id="JAGIXG020000099">
    <property type="protein sequence ID" value="KAI6777821.1"/>
    <property type="molecule type" value="Genomic_DNA"/>
</dbReference>
<dbReference type="AlphaFoldDB" id="A0A9P9XU58"/>
<dbReference type="Pfam" id="PF17111">
    <property type="entry name" value="PigL_N"/>
    <property type="match status" value="1"/>
</dbReference>
<protein>
    <recommendedName>
        <fullName evidence="3">Azaphilone pigments biosynthesis cluster protein L N-terminal domain-containing protein</fullName>
    </recommendedName>
</protein>
<organism evidence="4 5">
    <name type="scientific">Emericellopsis cladophorae</name>
    <dbReference type="NCBI Taxonomy" id="2686198"/>
    <lineage>
        <taxon>Eukaryota</taxon>
        <taxon>Fungi</taxon>
        <taxon>Dikarya</taxon>
        <taxon>Ascomycota</taxon>
        <taxon>Pezizomycotina</taxon>
        <taxon>Sordariomycetes</taxon>
        <taxon>Hypocreomycetidae</taxon>
        <taxon>Hypocreales</taxon>
        <taxon>Bionectriaceae</taxon>
        <taxon>Emericellopsis</taxon>
    </lineage>
</organism>
<sequence>MADPLSIAAGIIAVITATIQSSEALYLTIESFKNYPKRVQDLSKQLLGLTETLASLRELSEQDEGLGTPFEVPLRECRATCEQFREALEIHRQRLSSGRSFYAWISFKFRNGDIVNFMETLAVYKSTMAIAIADANLRTSKVTLRVLNEYKRGVDATTENLQNHFEDVLARLDALREPTTGGEQVAAHSSIHLEQMRDEKNSIEYCLQICRRFQADIEQRQFQIAQDCRLPVTASSHARSMPTKDMTLAGMTTLSCLKACGLETAHAIGKLSQQAIVAQGRLLEEQTPLPQITRQHSSDEDLGVGDEEPVDGQAFRAREIEGELASVKQLLHFCKEASSRATPDRVHNIRDISAGDRSQQICISSVGDLFKIRKAHVGDGALQMFGSFSPEHLRDITMIHSRGRDAAVTEQAGRGETQGQLLDGQVQAGSTNRTR</sequence>
<evidence type="ECO:0000313" key="4">
    <source>
        <dbReference type="EMBL" id="KAI6777821.1"/>
    </source>
</evidence>
<gene>
    <name evidence="4" type="ORF">J7T54_002742</name>
</gene>
<proteinExistence type="predicted"/>
<dbReference type="OrthoDB" id="5068804at2759"/>
<dbReference type="InterPro" id="IPR031348">
    <property type="entry name" value="PigL_N"/>
</dbReference>
<feature type="region of interest" description="Disordered" evidence="2">
    <location>
        <begin position="404"/>
        <end position="435"/>
    </location>
</feature>
<evidence type="ECO:0000259" key="3">
    <source>
        <dbReference type="Pfam" id="PF17111"/>
    </source>
</evidence>
<dbReference type="Proteomes" id="UP001055219">
    <property type="component" value="Unassembled WGS sequence"/>
</dbReference>
<dbReference type="GeneID" id="75829250"/>
<evidence type="ECO:0000256" key="1">
    <source>
        <dbReference type="SAM" id="Coils"/>
    </source>
</evidence>
<accession>A0A9P9XU58</accession>
<evidence type="ECO:0000256" key="2">
    <source>
        <dbReference type="SAM" id="MobiDB-lite"/>
    </source>
</evidence>
<keyword evidence="1" id="KW-0175">Coiled coil</keyword>
<comment type="caution">
    <text evidence="4">The sequence shown here is derived from an EMBL/GenBank/DDBJ whole genome shotgun (WGS) entry which is preliminary data.</text>
</comment>